<evidence type="ECO:0000256" key="2">
    <source>
        <dbReference type="ARBA" id="ARBA00022737"/>
    </source>
</evidence>
<keyword evidence="7" id="KW-1185">Reference proteome</keyword>
<protein>
    <recommendedName>
        <fullName evidence="8">Integrin-like protein</fullName>
    </recommendedName>
</protein>
<dbReference type="AlphaFoldDB" id="A0A2P8QC91"/>
<reference evidence="6 7" key="1">
    <citation type="submission" date="2018-03" db="EMBL/GenBank/DDBJ databases">
        <title>Streptomyces dioscori sp. nov., a novel endophytic actinobacterium isolated from bulbil of Dioscorea bulbifera L.</title>
        <authorList>
            <person name="Zhikuan W."/>
        </authorList>
    </citation>
    <scope>NUCLEOTIDE SEQUENCE [LARGE SCALE GENOMIC DNA]</scope>
    <source>
        <strain evidence="6 7">A217</strain>
    </source>
</reference>
<organism evidence="6 7">
    <name type="scientific">Streptomyces dioscori</name>
    <dbReference type="NCBI Taxonomy" id="2109333"/>
    <lineage>
        <taxon>Bacteria</taxon>
        <taxon>Bacillati</taxon>
        <taxon>Actinomycetota</taxon>
        <taxon>Actinomycetes</taxon>
        <taxon>Kitasatosporales</taxon>
        <taxon>Streptomycetaceae</taxon>
        <taxon>Streptomyces</taxon>
        <taxon>Streptomyces aurantiacus group</taxon>
    </lineage>
</organism>
<evidence type="ECO:0008006" key="8">
    <source>
        <dbReference type="Google" id="ProtNLM"/>
    </source>
</evidence>
<evidence type="ECO:0000256" key="1">
    <source>
        <dbReference type="ARBA" id="ARBA00022729"/>
    </source>
</evidence>
<keyword evidence="1 5" id="KW-0732">Signal</keyword>
<evidence type="ECO:0000313" key="6">
    <source>
        <dbReference type="EMBL" id="PSM43833.1"/>
    </source>
</evidence>
<keyword evidence="4" id="KW-0325">Glycoprotein</keyword>
<name>A0A2P8QC91_9ACTN</name>
<dbReference type="PANTHER" id="PTHR23221">
    <property type="entry name" value="GLYCOSYLPHOSPHATIDYLINOSITOL PHOSPHOLIPASE D"/>
    <property type="match status" value="1"/>
</dbReference>
<comment type="caution">
    <text evidence="6">The sequence shown here is derived from an EMBL/GenBank/DDBJ whole genome shotgun (WGS) entry which is preliminary data.</text>
</comment>
<dbReference type="SUPFAM" id="SSF69318">
    <property type="entry name" value="Integrin alpha N-terminal domain"/>
    <property type="match status" value="1"/>
</dbReference>
<dbReference type="EMBL" id="PYBJ01000004">
    <property type="protein sequence ID" value="PSM43833.1"/>
    <property type="molecule type" value="Genomic_DNA"/>
</dbReference>
<dbReference type="SMART" id="SM00191">
    <property type="entry name" value="Int_alpha"/>
    <property type="match status" value="4"/>
</dbReference>
<dbReference type="Pfam" id="PF13517">
    <property type="entry name" value="FG-GAP_3"/>
    <property type="match status" value="2"/>
</dbReference>
<sequence length="499" mass="49490">MSRAHRRTRTALSAPLAAAVLLAGGFGAMALTGASAQAAPKAAPAAADAQDDFNGDGYADLVVGAPNATISSKAKAGYVAVTYGSASGVSTSNKKLISRSTSGVPGSATASQYFGANFSKGDLDGDGFTDLVISGGKAGSVILWGSTSGLTGGTAIPGYGQTPTTGDFDGDGKTDLALFEQVTSFGDEAPSSAAAVWKGPISRTGTPAAVLPVLDKSLWWGYDANDASCATNGGCEEDADSISGPYTSAETGDVNGDGKDDIVVWEYKGDGVYGNRLLLGGGSTGFKSGWVPGEAAGNRTGTGVGDVNKDGFDDVVVGNDWGSGKVKVALGSATGLSEDRVQTFNQDSPGFPGAEEEEDEIGGSVSVGDVNGDGYADIALGIPGEDVGDIYDTGSVALVPGSAAGATGAGTQVFHQNTAGIPGVAENSDEFGVSTALLDLNGDGHRDLAAGSTAENEQNGAVWILNGTASGLTATSSFAFGPGKLGAPATAAHFGAYLR</sequence>
<dbReference type="OrthoDB" id="344301at2"/>
<proteinExistence type="predicted"/>
<evidence type="ECO:0000256" key="5">
    <source>
        <dbReference type="SAM" id="SignalP"/>
    </source>
</evidence>
<dbReference type="Gene3D" id="2.130.10.130">
    <property type="entry name" value="Integrin alpha, N-terminal"/>
    <property type="match status" value="3"/>
</dbReference>
<evidence type="ECO:0000313" key="7">
    <source>
        <dbReference type="Proteomes" id="UP000240429"/>
    </source>
</evidence>
<dbReference type="RefSeq" id="WP_107016099.1">
    <property type="nucleotide sequence ID" value="NZ_KZ679040.1"/>
</dbReference>
<dbReference type="PANTHER" id="PTHR23221:SF7">
    <property type="entry name" value="PHOSPHATIDYLINOSITOL-GLYCAN-SPECIFIC PHOSPHOLIPASE D"/>
    <property type="match status" value="1"/>
</dbReference>
<dbReference type="InterPro" id="IPR028994">
    <property type="entry name" value="Integrin_alpha_N"/>
</dbReference>
<keyword evidence="2" id="KW-0677">Repeat</keyword>
<dbReference type="GO" id="GO:0016787">
    <property type="term" value="F:hydrolase activity"/>
    <property type="evidence" value="ECO:0007669"/>
    <property type="project" value="UniProtKB-KW"/>
</dbReference>
<feature type="chain" id="PRO_5039561108" description="Integrin-like protein" evidence="5">
    <location>
        <begin position="31"/>
        <end position="499"/>
    </location>
</feature>
<dbReference type="PROSITE" id="PS51470">
    <property type="entry name" value="FG_GAP"/>
    <property type="match status" value="2"/>
</dbReference>
<evidence type="ECO:0000256" key="4">
    <source>
        <dbReference type="ARBA" id="ARBA00023180"/>
    </source>
</evidence>
<keyword evidence="3" id="KW-0378">Hydrolase</keyword>
<dbReference type="Pfam" id="PF01839">
    <property type="entry name" value="FG-GAP"/>
    <property type="match status" value="3"/>
</dbReference>
<feature type="signal peptide" evidence="5">
    <location>
        <begin position="1"/>
        <end position="30"/>
    </location>
</feature>
<accession>A0A2P8QC91</accession>
<dbReference type="InterPro" id="IPR013517">
    <property type="entry name" value="FG-GAP"/>
</dbReference>
<gene>
    <name evidence="6" type="ORF">C6Y14_09500</name>
</gene>
<dbReference type="Proteomes" id="UP000240429">
    <property type="component" value="Unassembled WGS sequence"/>
</dbReference>
<evidence type="ECO:0000256" key="3">
    <source>
        <dbReference type="ARBA" id="ARBA00022801"/>
    </source>
</evidence>
<dbReference type="InterPro" id="IPR013519">
    <property type="entry name" value="Int_alpha_beta-p"/>
</dbReference>